<evidence type="ECO:0000313" key="1">
    <source>
        <dbReference type="EMBL" id="KAL3694438.1"/>
    </source>
</evidence>
<organism evidence="1 2">
    <name type="scientific">Riccia sorocarpa</name>
    <dbReference type="NCBI Taxonomy" id="122646"/>
    <lineage>
        <taxon>Eukaryota</taxon>
        <taxon>Viridiplantae</taxon>
        <taxon>Streptophyta</taxon>
        <taxon>Embryophyta</taxon>
        <taxon>Marchantiophyta</taxon>
        <taxon>Marchantiopsida</taxon>
        <taxon>Marchantiidae</taxon>
        <taxon>Marchantiales</taxon>
        <taxon>Ricciaceae</taxon>
        <taxon>Riccia</taxon>
    </lineage>
</organism>
<dbReference type="PANTHER" id="PTHR31672:SF2">
    <property type="entry name" value="F-BOX DOMAIN-CONTAINING PROTEIN"/>
    <property type="match status" value="1"/>
</dbReference>
<accession>A0ABD3HSK9</accession>
<dbReference type="InterPro" id="IPR050796">
    <property type="entry name" value="SCF_F-box_component"/>
</dbReference>
<gene>
    <name evidence="1" type="ORF">R1sor_008089</name>
</gene>
<dbReference type="Proteomes" id="UP001633002">
    <property type="component" value="Unassembled WGS sequence"/>
</dbReference>
<dbReference type="EMBL" id="JBJQOH010000003">
    <property type="protein sequence ID" value="KAL3694438.1"/>
    <property type="molecule type" value="Genomic_DNA"/>
</dbReference>
<dbReference type="PANTHER" id="PTHR31672">
    <property type="entry name" value="BNACNNG10540D PROTEIN"/>
    <property type="match status" value="1"/>
</dbReference>
<dbReference type="AlphaFoldDB" id="A0ABD3HSK9"/>
<reference evidence="1 2" key="1">
    <citation type="submission" date="2024-09" db="EMBL/GenBank/DDBJ databases">
        <title>Chromosome-scale assembly of Riccia sorocarpa.</title>
        <authorList>
            <person name="Paukszto L."/>
        </authorList>
    </citation>
    <scope>NUCLEOTIDE SEQUENCE [LARGE SCALE GENOMIC DNA]</scope>
    <source>
        <strain evidence="1">LP-2024</strain>
        <tissue evidence="1">Aerial parts of the thallus</tissue>
    </source>
</reference>
<protein>
    <recommendedName>
        <fullName evidence="3">F-box domain-containing protein</fullName>
    </recommendedName>
</protein>
<keyword evidence="2" id="KW-1185">Reference proteome</keyword>
<comment type="caution">
    <text evidence="1">The sequence shown here is derived from an EMBL/GenBank/DDBJ whole genome shotgun (WGS) entry which is preliminary data.</text>
</comment>
<evidence type="ECO:0008006" key="3">
    <source>
        <dbReference type="Google" id="ProtNLM"/>
    </source>
</evidence>
<sequence length="390" mass="44200">MLTVTKKEVQSAEVEAPEVCQIVDLAGELWSELPQEIIEKIVSMILYPYLLNVRNLGKDWKSKFEETSFREMVKSTSIDWPIYFPLFLEKSKGVLTGLDRRNGTWIKICLESAVDLQHPSVLNRKSWELAGCNTGMGSLICVMTEDPEWHFTGKGCWIFSEMRIHPENHIFVYNVITRVSKLLPQRILRPRKYRFPGPAMSTSYKPIYMLPDGPENYKVLYIVQVHGFVGEPRNQVCTNLYESKNNSWTAKLSSLRPWDSAETAGVIDTLGGVYLNGVVYVTSRRSWKNLLEVWAYDVETGGCHLVLGPREFGSAQLMVCENQLVLFHHLNHSGAGLRNSEICKNSFILYKIDALTRDCHEIYIGPQESIPDARMGKLDCASQLSGPSGG</sequence>
<name>A0ABD3HSK9_9MARC</name>
<evidence type="ECO:0000313" key="2">
    <source>
        <dbReference type="Proteomes" id="UP001633002"/>
    </source>
</evidence>
<proteinExistence type="predicted"/>